<feature type="binding site" evidence="13">
    <location>
        <begin position="41"/>
        <end position="47"/>
    </location>
    <ligand>
        <name>substrate</name>
    </ligand>
</feature>
<dbReference type="PROSITE" id="PS00903">
    <property type="entry name" value="CYT_DCMP_DEAMINASES_1"/>
    <property type="match status" value="1"/>
</dbReference>
<evidence type="ECO:0000256" key="11">
    <source>
        <dbReference type="ARBA" id="ARBA00049558"/>
    </source>
</evidence>
<feature type="domain" description="CMP/dCMP-type deaminase" evidence="16">
    <location>
        <begin position="1"/>
        <end position="124"/>
    </location>
</feature>
<dbReference type="PROSITE" id="PS51747">
    <property type="entry name" value="CYT_DCMP_DEAMINASES_2"/>
    <property type="match status" value="1"/>
</dbReference>
<dbReference type="InterPro" id="IPR006262">
    <property type="entry name" value="Cyt_deam_tetra"/>
</dbReference>
<dbReference type="PANTHER" id="PTHR11644:SF2">
    <property type="entry name" value="CYTIDINE DEAMINASE"/>
    <property type="match status" value="1"/>
</dbReference>
<dbReference type="GO" id="GO:0008270">
    <property type="term" value="F:zinc ion binding"/>
    <property type="evidence" value="ECO:0007669"/>
    <property type="project" value="UniProtKB-UniRule"/>
</dbReference>
<protein>
    <recommendedName>
        <fullName evidence="5 15">Cytidine deaminase</fullName>
        <ecNumber evidence="4 15">3.5.4.5</ecNumber>
    </recommendedName>
    <alternativeName>
        <fullName evidence="9 15">Cytidine aminohydrolase</fullName>
    </alternativeName>
</protein>
<proteinExistence type="inferred from homology"/>
<evidence type="ECO:0000256" key="1">
    <source>
        <dbReference type="ARBA" id="ARBA00001947"/>
    </source>
</evidence>
<comment type="catalytic activity">
    <reaction evidence="10 15">
        <text>2'-deoxycytidine + H2O + H(+) = 2'-deoxyuridine + NH4(+)</text>
        <dbReference type="Rhea" id="RHEA:13433"/>
        <dbReference type="ChEBI" id="CHEBI:15377"/>
        <dbReference type="ChEBI" id="CHEBI:15378"/>
        <dbReference type="ChEBI" id="CHEBI:15698"/>
        <dbReference type="ChEBI" id="CHEBI:16450"/>
        <dbReference type="ChEBI" id="CHEBI:28938"/>
        <dbReference type="EC" id="3.5.4.5"/>
    </reaction>
</comment>
<dbReference type="NCBIfam" id="NF004064">
    <property type="entry name" value="PRK05578.1"/>
    <property type="match status" value="1"/>
</dbReference>
<feature type="binding site" evidence="14">
    <location>
        <position position="86"/>
    </location>
    <ligand>
        <name>Zn(2+)</name>
        <dbReference type="ChEBI" id="CHEBI:29105"/>
        <note>catalytic</note>
    </ligand>
</feature>
<accession>A0A926HQ62</accession>
<name>A0A926HQ62_9FIRM</name>
<dbReference type="NCBIfam" id="TIGR01354">
    <property type="entry name" value="cyt_deam_tetra"/>
    <property type="match status" value="1"/>
</dbReference>
<comment type="caution">
    <text evidence="17">The sequence shown here is derived from an EMBL/GenBank/DDBJ whole genome shotgun (WGS) entry which is preliminary data.</text>
</comment>
<evidence type="ECO:0000256" key="7">
    <source>
        <dbReference type="ARBA" id="ARBA00022801"/>
    </source>
</evidence>
<evidence type="ECO:0000256" key="5">
    <source>
        <dbReference type="ARBA" id="ARBA00018266"/>
    </source>
</evidence>
<reference evidence="17" key="1">
    <citation type="submission" date="2020-08" db="EMBL/GenBank/DDBJ databases">
        <title>Genome public.</title>
        <authorList>
            <person name="Liu C."/>
            <person name="Sun Q."/>
        </authorList>
    </citation>
    <scope>NUCLEOTIDE SEQUENCE</scope>
    <source>
        <strain evidence="17">NSJ-53</strain>
    </source>
</reference>
<evidence type="ECO:0000256" key="3">
    <source>
        <dbReference type="ARBA" id="ARBA00006576"/>
    </source>
</evidence>
<keyword evidence="6 14" id="KW-0479">Metal-binding</keyword>
<dbReference type="GO" id="GO:0042802">
    <property type="term" value="F:identical protein binding"/>
    <property type="evidence" value="ECO:0007669"/>
    <property type="project" value="UniProtKB-ARBA"/>
</dbReference>
<dbReference type="Proteomes" id="UP000623172">
    <property type="component" value="Unassembled WGS sequence"/>
</dbReference>
<feature type="binding site" evidence="14">
    <location>
        <position position="83"/>
    </location>
    <ligand>
        <name>Zn(2+)</name>
        <dbReference type="ChEBI" id="CHEBI:29105"/>
        <note>catalytic</note>
    </ligand>
</feature>
<dbReference type="InterPro" id="IPR002125">
    <property type="entry name" value="CMP_dCMP_dom"/>
</dbReference>
<dbReference type="SUPFAM" id="SSF53927">
    <property type="entry name" value="Cytidine deaminase-like"/>
    <property type="match status" value="1"/>
</dbReference>
<evidence type="ECO:0000256" key="13">
    <source>
        <dbReference type="PIRSR" id="PIRSR606262-2"/>
    </source>
</evidence>
<sequence>MTDRELVKLAWEARERAYVPYSGYKVGAALFDGSRVFLGCNIENASYGATCCAERTALFKAVSEGAARLERIAVAAESPPYPCGICRQALSEFAPELIVLVSDAPDRYETHTLRKLMPYAFGKEQLI</sequence>
<dbReference type="EMBL" id="JACRSR010000001">
    <property type="protein sequence ID" value="MBC8530916.1"/>
    <property type="molecule type" value="Genomic_DNA"/>
</dbReference>
<comment type="function">
    <text evidence="2 15">This enzyme scavenges exogenous and endogenous cytidine and 2'-deoxycytidine for UMP synthesis.</text>
</comment>
<evidence type="ECO:0000259" key="16">
    <source>
        <dbReference type="PROSITE" id="PS51747"/>
    </source>
</evidence>
<dbReference type="Gene3D" id="3.40.140.10">
    <property type="entry name" value="Cytidine Deaminase, domain 2"/>
    <property type="match status" value="1"/>
</dbReference>
<organism evidence="17 18">
    <name type="scientific">Gehongia tenuis</name>
    <dbReference type="NCBI Taxonomy" id="2763655"/>
    <lineage>
        <taxon>Bacteria</taxon>
        <taxon>Bacillati</taxon>
        <taxon>Bacillota</taxon>
        <taxon>Clostridia</taxon>
        <taxon>Christensenellales</taxon>
        <taxon>Christensenellaceae</taxon>
        <taxon>Gehongia</taxon>
    </lineage>
</organism>
<evidence type="ECO:0000313" key="17">
    <source>
        <dbReference type="EMBL" id="MBC8530916.1"/>
    </source>
</evidence>
<dbReference type="Pfam" id="PF00383">
    <property type="entry name" value="dCMP_cyt_deam_1"/>
    <property type="match status" value="1"/>
</dbReference>
<dbReference type="EC" id="3.5.4.5" evidence="4 15"/>
<feature type="binding site" evidence="14">
    <location>
        <position position="52"/>
    </location>
    <ligand>
        <name>Zn(2+)</name>
        <dbReference type="ChEBI" id="CHEBI:29105"/>
        <note>catalytic</note>
    </ligand>
</feature>
<dbReference type="RefSeq" id="WP_249314986.1">
    <property type="nucleotide sequence ID" value="NZ_JACRSR010000001.1"/>
</dbReference>
<comment type="catalytic activity">
    <reaction evidence="11 15">
        <text>cytidine + H2O + H(+) = uridine + NH4(+)</text>
        <dbReference type="Rhea" id="RHEA:16069"/>
        <dbReference type="ChEBI" id="CHEBI:15377"/>
        <dbReference type="ChEBI" id="CHEBI:15378"/>
        <dbReference type="ChEBI" id="CHEBI:16704"/>
        <dbReference type="ChEBI" id="CHEBI:17562"/>
        <dbReference type="ChEBI" id="CHEBI:28938"/>
        <dbReference type="EC" id="3.5.4.5"/>
    </reaction>
</comment>
<dbReference type="InterPro" id="IPR016192">
    <property type="entry name" value="APOBEC/CMP_deaminase_Zn-bd"/>
</dbReference>
<evidence type="ECO:0000256" key="14">
    <source>
        <dbReference type="PIRSR" id="PIRSR606262-3"/>
    </source>
</evidence>
<feature type="active site" description="Proton donor" evidence="12">
    <location>
        <position position="54"/>
    </location>
</feature>
<keyword evidence="7 15" id="KW-0378">Hydrolase</keyword>
<evidence type="ECO:0000256" key="9">
    <source>
        <dbReference type="ARBA" id="ARBA00032005"/>
    </source>
</evidence>
<evidence type="ECO:0000256" key="4">
    <source>
        <dbReference type="ARBA" id="ARBA00012783"/>
    </source>
</evidence>
<dbReference type="PANTHER" id="PTHR11644">
    <property type="entry name" value="CYTIDINE DEAMINASE"/>
    <property type="match status" value="1"/>
</dbReference>
<dbReference type="GO" id="GO:0005829">
    <property type="term" value="C:cytosol"/>
    <property type="evidence" value="ECO:0007669"/>
    <property type="project" value="TreeGrafter"/>
</dbReference>
<dbReference type="GO" id="GO:0072527">
    <property type="term" value="P:pyrimidine-containing compound metabolic process"/>
    <property type="evidence" value="ECO:0007669"/>
    <property type="project" value="UniProtKB-ARBA"/>
</dbReference>
<evidence type="ECO:0000313" key="18">
    <source>
        <dbReference type="Proteomes" id="UP000623172"/>
    </source>
</evidence>
<keyword evidence="18" id="KW-1185">Reference proteome</keyword>
<dbReference type="FunFam" id="3.40.140.10:FF:000008">
    <property type="entry name" value="Cytidine deaminase"/>
    <property type="match status" value="1"/>
</dbReference>
<dbReference type="CDD" id="cd01283">
    <property type="entry name" value="cytidine_deaminase"/>
    <property type="match status" value="1"/>
</dbReference>
<dbReference type="GO" id="GO:0055086">
    <property type="term" value="P:nucleobase-containing small molecule metabolic process"/>
    <property type="evidence" value="ECO:0007669"/>
    <property type="project" value="UniProtKB-ARBA"/>
</dbReference>
<evidence type="ECO:0000256" key="15">
    <source>
        <dbReference type="RuleBase" id="RU364006"/>
    </source>
</evidence>
<evidence type="ECO:0000256" key="2">
    <source>
        <dbReference type="ARBA" id="ARBA00003949"/>
    </source>
</evidence>
<comment type="similarity">
    <text evidence="3 15">Belongs to the cytidine and deoxycytidylate deaminase family.</text>
</comment>
<keyword evidence="8 14" id="KW-0862">Zinc</keyword>
<dbReference type="GO" id="GO:0004126">
    <property type="term" value="F:cytidine deaminase activity"/>
    <property type="evidence" value="ECO:0007669"/>
    <property type="project" value="UniProtKB-UniRule"/>
</dbReference>
<evidence type="ECO:0000256" key="8">
    <source>
        <dbReference type="ARBA" id="ARBA00022833"/>
    </source>
</evidence>
<dbReference type="AlphaFoldDB" id="A0A926HQ62"/>
<gene>
    <name evidence="17" type="ORF">H8696_03545</name>
</gene>
<evidence type="ECO:0000256" key="12">
    <source>
        <dbReference type="PIRSR" id="PIRSR606262-1"/>
    </source>
</evidence>
<evidence type="ECO:0000256" key="10">
    <source>
        <dbReference type="ARBA" id="ARBA00049252"/>
    </source>
</evidence>
<evidence type="ECO:0000256" key="6">
    <source>
        <dbReference type="ARBA" id="ARBA00022723"/>
    </source>
</evidence>
<dbReference type="InterPro" id="IPR016193">
    <property type="entry name" value="Cytidine_deaminase-like"/>
</dbReference>
<dbReference type="InterPro" id="IPR050202">
    <property type="entry name" value="Cyt/Deoxycyt_deaminase"/>
</dbReference>
<comment type="cofactor">
    <cofactor evidence="1 14 15">
        <name>Zn(2+)</name>
        <dbReference type="ChEBI" id="CHEBI:29105"/>
    </cofactor>
</comment>